<evidence type="ECO:0000256" key="6">
    <source>
        <dbReference type="ARBA" id="ARBA00025175"/>
    </source>
</evidence>
<feature type="domain" description="Flagellar hook-associated protein 2 C-terminal" evidence="9">
    <location>
        <begin position="225"/>
        <end position="465"/>
    </location>
</feature>
<accession>A0A2N5DWD9</accession>
<dbReference type="GO" id="GO:0007155">
    <property type="term" value="P:cell adhesion"/>
    <property type="evidence" value="ECO:0007669"/>
    <property type="project" value="InterPro"/>
</dbReference>
<dbReference type="GO" id="GO:0005576">
    <property type="term" value="C:extracellular region"/>
    <property type="evidence" value="ECO:0007669"/>
    <property type="project" value="UniProtKB-SubCell"/>
</dbReference>
<dbReference type="PANTHER" id="PTHR30288">
    <property type="entry name" value="FLAGELLAR CAP/ASSEMBLY PROTEIN FLID"/>
    <property type="match status" value="1"/>
</dbReference>
<proteinExistence type="inferred from homology"/>
<keyword evidence="4" id="KW-0175">Coiled coil</keyword>
<feature type="domain" description="Flagellar hook-associated protein 2 N-terminal" evidence="8">
    <location>
        <begin position="13"/>
        <end position="108"/>
    </location>
</feature>
<comment type="function">
    <text evidence="7">Required for morphogenesis and for the elongation of the flagellar filament by facilitating polymerization of the flagellin monomers at the tip of growing filament. Forms a capping structure, which prevents flagellin subunits (transported through the central channel of the flagellum) from leaking out without polymerization at the distal end.</text>
</comment>
<dbReference type="RefSeq" id="WP_101826290.1">
    <property type="nucleotide sequence ID" value="NZ_PJZH01000023.1"/>
</dbReference>
<evidence type="ECO:0000256" key="3">
    <source>
        <dbReference type="ARBA" id="ARBA00016246"/>
    </source>
</evidence>
<gene>
    <name evidence="10" type="ORF">CYR32_16725</name>
</gene>
<comment type="subcellular location">
    <subcellularLocation>
        <location evidence="7">Secreted</location>
    </subcellularLocation>
    <subcellularLocation>
        <location evidence="7">Bacterial flagellum</location>
    </subcellularLocation>
</comment>
<dbReference type="GO" id="GO:0071973">
    <property type="term" value="P:bacterial-type flagellum-dependent cell motility"/>
    <property type="evidence" value="ECO:0007669"/>
    <property type="project" value="TreeGrafter"/>
</dbReference>
<keyword evidence="10" id="KW-0966">Cell projection</keyword>
<evidence type="ECO:0000259" key="8">
    <source>
        <dbReference type="Pfam" id="PF02465"/>
    </source>
</evidence>
<evidence type="ECO:0000313" key="10">
    <source>
        <dbReference type="EMBL" id="PLR31507.1"/>
    </source>
</evidence>
<keyword evidence="10" id="KW-0969">Cilium</keyword>
<keyword evidence="5 7" id="KW-0975">Bacterial flagellum</keyword>
<evidence type="ECO:0000256" key="2">
    <source>
        <dbReference type="ARBA" id="ARBA00011255"/>
    </source>
</evidence>
<dbReference type="OrthoDB" id="5980200at2"/>
<evidence type="ECO:0000256" key="5">
    <source>
        <dbReference type="ARBA" id="ARBA00023143"/>
    </source>
</evidence>
<dbReference type="GO" id="GO:0009421">
    <property type="term" value="C:bacterial-type flagellum filament cap"/>
    <property type="evidence" value="ECO:0007669"/>
    <property type="project" value="InterPro"/>
</dbReference>
<evidence type="ECO:0000256" key="1">
    <source>
        <dbReference type="ARBA" id="ARBA00009764"/>
    </source>
</evidence>
<dbReference type="PANTHER" id="PTHR30288:SF0">
    <property type="entry name" value="FLAGELLAR HOOK-ASSOCIATED PROTEIN 2"/>
    <property type="match status" value="1"/>
</dbReference>
<keyword evidence="11" id="KW-1185">Reference proteome</keyword>
<name>A0A2N5DWD9_9GAMM</name>
<evidence type="ECO:0000259" key="9">
    <source>
        <dbReference type="Pfam" id="PF07195"/>
    </source>
</evidence>
<comment type="subunit">
    <text evidence="2 7">Homopentamer.</text>
</comment>
<dbReference type="InterPro" id="IPR010809">
    <property type="entry name" value="FliD_C"/>
</dbReference>
<organism evidence="10 11">
    <name type="scientific">Chimaeribacter coloradensis</name>
    <dbReference type="NCBI Taxonomy" id="2060068"/>
    <lineage>
        <taxon>Bacteria</taxon>
        <taxon>Pseudomonadati</taxon>
        <taxon>Pseudomonadota</taxon>
        <taxon>Gammaproteobacteria</taxon>
        <taxon>Enterobacterales</taxon>
        <taxon>Yersiniaceae</taxon>
        <taxon>Chimaeribacter</taxon>
    </lineage>
</organism>
<dbReference type="Pfam" id="PF07195">
    <property type="entry name" value="FliD_C"/>
    <property type="match status" value="1"/>
</dbReference>
<comment type="similarity">
    <text evidence="1 7">Belongs to the FliD family.</text>
</comment>
<dbReference type="AlphaFoldDB" id="A0A2N5DWD9"/>
<dbReference type="EMBL" id="PJZH01000023">
    <property type="protein sequence ID" value="PLR31507.1"/>
    <property type="molecule type" value="Genomic_DNA"/>
</dbReference>
<evidence type="ECO:0000256" key="7">
    <source>
        <dbReference type="RuleBase" id="RU362066"/>
    </source>
</evidence>
<evidence type="ECO:0000256" key="4">
    <source>
        <dbReference type="ARBA" id="ARBA00023054"/>
    </source>
</evidence>
<comment type="caution">
    <text evidence="10">The sequence shown here is derived from an EMBL/GenBank/DDBJ whole genome shotgun (WGS) entry which is preliminary data.</text>
</comment>
<comment type="function">
    <text evidence="6">Required for the morphogenesis and for the elongation of the flagellar filament by facilitating polymerization of the flagellin monomers at the tip of growing filament. Forms a capping structure, which prevents flagellin subunits (transported through the central channel of the flagellum) from leaking out without polymerization at the distal end.</text>
</comment>
<reference evidence="10 11" key="1">
    <citation type="submission" date="2017-12" db="EMBL/GenBank/DDBJ databases">
        <title>Characterization of six clinical isolates of Enterochimera gen. nov., a novel genus of the Yersiniaciae family and the three species Enterochimera arupensis sp. nov., Enterochimera coloradensis sp. nov, and Enterochimera californica sp. nov.</title>
        <authorList>
            <person name="Rossi A."/>
            <person name="Fisher M."/>
        </authorList>
    </citation>
    <scope>NUCLEOTIDE SEQUENCE [LARGE SCALE GENOMIC DNA]</scope>
    <source>
        <strain evidence="11">2016-Iso4</strain>
    </source>
</reference>
<dbReference type="GO" id="GO:0009424">
    <property type="term" value="C:bacterial-type flagellum hook"/>
    <property type="evidence" value="ECO:0007669"/>
    <property type="project" value="UniProtKB-UniRule"/>
</dbReference>
<dbReference type="Proteomes" id="UP000234503">
    <property type="component" value="Unassembled WGS sequence"/>
</dbReference>
<keyword evidence="7" id="KW-0964">Secreted</keyword>
<dbReference type="Pfam" id="PF02465">
    <property type="entry name" value="FliD_N"/>
    <property type="match status" value="1"/>
</dbReference>
<evidence type="ECO:0000313" key="11">
    <source>
        <dbReference type="Proteomes" id="UP000234503"/>
    </source>
</evidence>
<sequence>MSSTTISNLGVGSGLDLSTLYTSLETAEQSKLTTITTQQSSYNSQLSAYGKLQSSMTSLQTATAALTKTTAFNSTTVSSTNTAFTATTDSTANTGSYSVSVTQIAKAQSLLSGSVSSNTAQLGTSGATRTLTITQAGNDTPLSISLADADTSLTGIANAINKSGGDVSASIIKANDGDYRLMLSSKSTGTDYDMTVSVSGDDALQAVIGYTAGGSSNGMTQQVQSQNAKLTVNGVAIERSSNTITDAPTGVTLQLKAASVSGASEQLEVTRATDDTKAAINAWVKAYNSLQSTIATVTKYTKVETGEDQSTSNGALLGDSNVRSIQSQLRSQLTTVQSGSLAIMAQLGITQDPSIGSDGSTGNLLVDDTKLTAALANNPQGVTDYFIGDGKTTGFATVMNNTLTDMLSTATGKEGVIKNATDGINSTLKTLSQRYDDMSDSIDATMARYKAQFTQLDTLISKLNNTASYLTQQFSTSSS</sequence>
<keyword evidence="10" id="KW-0282">Flagellum</keyword>
<protein>
    <recommendedName>
        <fullName evidence="3 7">Flagellar hook-associated protein 2</fullName>
        <shortName evidence="7">HAP2</shortName>
    </recommendedName>
    <alternativeName>
        <fullName evidence="7">Flagellar cap protein</fullName>
    </alternativeName>
</protein>
<dbReference type="InterPro" id="IPR003481">
    <property type="entry name" value="FliD_N"/>
</dbReference>
<dbReference type="InterPro" id="IPR040026">
    <property type="entry name" value="FliD"/>
</dbReference>
<dbReference type="NCBIfam" id="NF005955">
    <property type="entry name" value="PRK08032.1"/>
    <property type="match status" value="1"/>
</dbReference>